<protein>
    <submittedName>
        <fullName evidence="1 2">DNA-binding protein</fullName>
    </submittedName>
</protein>
<evidence type="ECO:0000313" key="2">
    <source>
        <dbReference type="EMBL" id="STM22091.1"/>
    </source>
</evidence>
<evidence type="ECO:0000313" key="3">
    <source>
        <dbReference type="Proteomes" id="UP000250991"/>
    </source>
</evidence>
<dbReference type="GO" id="GO:0003677">
    <property type="term" value="F:DNA binding"/>
    <property type="evidence" value="ECO:0007669"/>
    <property type="project" value="UniProtKB-KW"/>
</dbReference>
<proteinExistence type="predicted"/>
<evidence type="ECO:0000313" key="1">
    <source>
        <dbReference type="EMBL" id="SQD01700.1"/>
    </source>
</evidence>
<reference evidence="3 4" key="1">
    <citation type="submission" date="2018-06" db="EMBL/GenBank/DDBJ databases">
        <authorList>
            <consortium name="Pathogen Informatics"/>
            <person name="Doyle S."/>
        </authorList>
    </citation>
    <scope>NUCLEOTIDE SEQUENCE [LARGE SCALE GENOMIC DNA]</scope>
    <source>
        <strain evidence="1 3">NCTC8009</strain>
        <strain evidence="2 4">NCTC8333</strain>
    </source>
</reference>
<organism evidence="1 3">
    <name type="scientific">Escherichia coli</name>
    <dbReference type="NCBI Taxonomy" id="562"/>
    <lineage>
        <taxon>Bacteria</taxon>
        <taxon>Pseudomonadati</taxon>
        <taxon>Pseudomonadota</taxon>
        <taxon>Gammaproteobacteria</taxon>
        <taxon>Enterobacterales</taxon>
        <taxon>Enterobacteriaceae</taxon>
        <taxon>Escherichia</taxon>
    </lineage>
</organism>
<evidence type="ECO:0000313" key="4">
    <source>
        <dbReference type="Proteomes" id="UP000254718"/>
    </source>
</evidence>
<sequence length="92" mass="10751">MTTTLHPNYVVVSKLISKFDITHDSRDENINVLISVIYDLDNGNTIEYYINNQEEAEKKCIEKNRFSMKFKNRIDNISSEETLSAKDNHKPK</sequence>
<keyword evidence="1" id="KW-0238">DNA-binding</keyword>
<dbReference type="Proteomes" id="UP000250991">
    <property type="component" value="Unassembled WGS sequence"/>
</dbReference>
<dbReference type="EMBL" id="UARW01000010">
    <property type="protein sequence ID" value="SQD01700.1"/>
    <property type="molecule type" value="Genomic_DNA"/>
</dbReference>
<accession>A0A2X3LPL1</accession>
<dbReference type="EMBL" id="UGFE01000002">
    <property type="protein sequence ID" value="STM22091.1"/>
    <property type="molecule type" value="Genomic_DNA"/>
</dbReference>
<dbReference type="Proteomes" id="UP000254718">
    <property type="component" value="Unassembled WGS sequence"/>
</dbReference>
<name>A0A2X3LPL1_ECOLX</name>
<dbReference type="RefSeq" id="WP_000214011.1">
    <property type="nucleotide sequence ID" value="NZ_BDPI01000004.1"/>
</dbReference>
<gene>
    <name evidence="1" type="ORF">NCTC8009_02132</name>
    <name evidence="2" type="ORF">NCTC8333_00952</name>
</gene>
<dbReference type="AlphaFoldDB" id="A0A2X3LPL1"/>